<feature type="chain" id="PRO_5002721684" evidence="1">
    <location>
        <begin position="22"/>
        <end position="85"/>
    </location>
</feature>
<dbReference type="Proteomes" id="UP000002014">
    <property type="component" value="Chromosome"/>
</dbReference>
<evidence type="ECO:0000313" key="2">
    <source>
        <dbReference type="EMBL" id="ABV50062.1"/>
    </source>
</evidence>
<name>A8G381_PROM2</name>
<proteinExistence type="predicted"/>
<dbReference type="RefSeq" id="WP_012007204.1">
    <property type="nucleotide sequence ID" value="NC_009840.1"/>
</dbReference>
<dbReference type="EMBL" id="CP000825">
    <property type="protein sequence ID" value="ABV50062.1"/>
    <property type="molecule type" value="Genomic_DNA"/>
</dbReference>
<keyword evidence="1" id="KW-0732">Signal</keyword>
<organism evidence="2 3">
    <name type="scientific">Prochlorococcus marinus (strain MIT 9215)</name>
    <dbReference type="NCBI Taxonomy" id="93060"/>
    <lineage>
        <taxon>Bacteria</taxon>
        <taxon>Bacillati</taxon>
        <taxon>Cyanobacteriota</taxon>
        <taxon>Cyanophyceae</taxon>
        <taxon>Synechococcales</taxon>
        <taxon>Prochlorococcaceae</taxon>
        <taxon>Prochlorococcus</taxon>
    </lineage>
</organism>
<protein>
    <submittedName>
        <fullName evidence="2">Uncharacterized protein</fullName>
    </submittedName>
</protein>
<dbReference type="KEGG" id="pmh:P9215_04461"/>
<sequence length="85" mass="9688">MRKILLTIFSAAFVFIGPINACPLEEEDKNKMLNELCTMDDGDWSSNRLNEMIILFKFGKLPPEKSNKGNQILAGLTCSFRNYKN</sequence>
<accession>A8G381</accession>
<evidence type="ECO:0000256" key="1">
    <source>
        <dbReference type="SAM" id="SignalP"/>
    </source>
</evidence>
<reference evidence="2 3" key="1">
    <citation type="journal article" date="2007" name="PLoS Genet.">
        <title>Patterns and implications of gene gain and loss in the evolution of Prochlorococcus.</title>
        <authorList>
            <person name="Kettler G.C."/>
            <person name="Martiny A.C."/>
            <person name="Huang K."/>
            <person name="Zucker J."/>
            <person name="Coleman M.L."/>
            <person name="Rodrigue S."/>
            <person name="Chen F."/>
            <person name="Lapidus A."/>
            <person name="Ferriera S."/>
            <person name="Johnson J."/>
            <person name="Steglich C."/>
            <person name="Church G.M."/>
            <person name="Richardson P."/>
            <person name="Chisholm S.W."/>
        </authorList>
    </citation>
    <scope>NUCLEOTIDE SEQUENCE [LARGE SCALE GENOMIC DNA]</scope>
    <source>
        <strain evidence="2 3">MIT 9215</strain>
    </source>
</reference>
<dbReference type="HOGENOM" id="CLU_2510020_0_0_3"/>
<dbReference type="AlphaFoldDB" id="A8G381"/>
<feature type="signal peptide" evidence="1">
    <location>
        <begin position="1"/>
        <end position="21"/>
    </location>
</feature>
<gene>
    <name evidence="2" type="ordered locus">P9215_04461</name>
</gene>
<evidence type="ECO:0000313" key="3">
    <source>
        <dbReference type="Proteomes" id="UP000002014"/>
    </source>
</evidence>